<gene>
    <name evidence="2" type="ORF">SDC9_126444</name>
</gene>
<protein>
    <submittedName>
        <fullName evidence="2">Uncharacterized protein</fullName>
    </submittedName>
</protein>
<proteinExistence type="predicted"/>
<name>A0A645CR63_9ZZZZ</name>
<dbReference type="PROSITE" id="PS51257">
    <property type="entry name" value="PROKAR_LIPOPROTEIN"/>
    <property type="match status" value="1"/>
</dbReference>
<organism evidence="2">
    <name type="scientific">bioreactor metagenome</name>
    <dbReference type="NCBI Taxonomy" id="1076179"/>
    <lineage>
        <taxon>unclassified sequences</taxon>
        <taxon>metagenomes</taxon>
        <taxon>ecological metagenomes</taxon>
    </lineage>
</organism>
<reference evidence="2" key="1">
    <citation type="submission" date="2019-08" db="EMBL/GenBank/DDBJ databases">
        <authorList>
            <person name="Kucharzyk K."/>
            <person name="Murdoch R.W."/>
            <person name="Higgins S."/>
            <person name="Loffler F."/>
        </authorList>
    </citation>
    <scope>NUCLEOTIDE SEQUENCE</scope>
</reference>
<evidence type="ECO:0000313" key="2">
    <source>
        <dbReference type="EMBL" id="MPM79411.1"/>
    </source>
</evidence>
<feature type="region of interest" description="Disordered" evidence="1">
    <location>
        <begin position="29"/>
        <end position="63"/>
    </location>
</feature>
<accession>A0A645CR63</accession>
<comment type="caution">
    <text evidence="2">The sequence shown here is derived from an EMBL/GenBank/DDBJ whole genome shotgun (WGS) entry which is preliminary data.</text>
</comment>
<dbReference type="AlphaFoldDB" id="A0A645CR63"/>
<sequence length="206" mass="23157">MRKLPVISVAICILFACLAGCSNDSTKNQPAIESSIDTSASTSEDAMKEESDIPNNTSEPFIGRKDLDRETEKFFYGTWSVEKLLGFADHYNDASEYPTGQKIIGDQIVIDQDFFSSKGFAGYQTYQFELNKPIYNIEEIHYNADSFYRVDKIDLKSIDMNDEVKILGVSDSSTGLAMPIGFLDVNNDRLLLMLEATVFELKRVPE</sequence>
<feature type="compositionally biased region" description="Polar residues" evidence="1">
    <location>
        <begin position="29"/>
        <end position="44"/>
    </location>
</feature>
<dbReference type="EMBL" id="VSSQ01029324">
    <property type="protein sequence ID" value="MPM79411.1"/>
    <property type="molecule type" value="Genomic_DNA"/>
</dbReference>
<evidence type="ECO:0000256" key="1">
    <source>
        <dbReference type="SAM" id="MobiDB-lite"/>
    </source>
</evidence>